<dbReference type="EMBL" id="AOGK01000004">
    <property type="protein sequence ID" value="MDG5974937.1"/>
    <property type="molecule type" value="Genomic_DNA"/>
</dbReference>
<protein>
    <submittedName>
        <fullName evidence="2">Methyl-accepting chemotaxis sensory transducer</fullName>
    </submittedName>
</protein>
<keyword evidence="3" id="KW-1185">Reference proteome</keyword>
<name>A0A9X4NPU2_9BURK</name>
<feature type="compositionally biased region" description="Low complexity" evidence="1">
    <location>
        <begin position="31"/>
        <end position="40"/>
    </location>
</feature>
<dbReference type="AlphaFoldDB" id="A0A9X4NPU2"/>
<dbReference type="Proteomes" id="UP001152876">
    <property type="component" value="Unassembled WGS sequence"/>
</dbReference>
<dbReference type="RefSeq" id="WP_068173620.1">
    <property type="nucleotide sequence ID" value="NZ_AOGK01000004.1"/>
</dbReference>
<evidence type="ECO:0000313" key="3">
    <source>
        <dbReference type="Proteomes" id="UP001152876"/>
    </source>
</evidence>
<dbReference type="OrthoDB" id="8907468at2"/>
<feature type="region of interest" description="Disordered" evidence="1">
    <location>
        <begin position="18"/>
        <end position="40"/>
    </location>
</feature>
<sequence>MKGMLGFLEKAGLVKMDAPVEPPPQARPSQAELAPAQEAAEPVATPSAAVAAPLDLDAVYAQAGVAPSLYPAERLLRLVDGLSAMDEATRLMAIKAMDAADESWTIEDPLADAAAKVQALAMHAELLQLNLQALERDTRARMEAVAARREKVVGDIRQQMAELDALATRETTRAAQELATQEAQLKAAQDRTAAELASLSQLSRQFQGLSTQFGAPATPSQE</sequence>
<proteinExistence type="predicted"/>
<organism evidence="2 3">
    <name type="scientific">Hydrogenophaga taeniospiralis CCUG 15921</name>
    <dbReference type="NCBI Taxonomy" id="1281780"/>
    <lineage>
        <taxon>Bacteria</taxon>
        <taxon>Pseudomonadati</taxon>
        <taxon>Pseudomonadota</taxon>
        <taxon>Betaproteobacteria</taxon>
        <taxon>Burkholderiales</taxon>
        <taxon>Comamonadaceae</taxon>
        <taxon>Hydrogenophaga</taxon>
    </lineage>
</organism>
<reference evidence="2" key="1">
    <citation type="submission" date="2013-01" db="EMBL/GenBank/DDBJ databases">
        <title>Genome draft of Hydrogenophaga taeniospiralis 2K1.</title>
        <authorList>
            <person name="Gomila M."/>
            <person name="Lalucat J."/>
        </authorList>
    </citation>
    <scope>NUCLEOTIDE SEQUENCE</scope>
    <source>
        <strain evidence="2">CCUG 15921</strain>
    </source>
</reference>
<accession>A0A9X4NPU2</accession>
<comment type="caution">
    <text evidence="2">The sequence shown here is derived from an EMBL/GenBank/DDBJ whole genome shotgun (WGS) entry which is preliminary data.</text>
</comment>
<evidence type="ECO:0000313" key="2">
    <source>
        <dbReference type="EMBL" id="MDG5974937.1"/>
    </source>
</evidence>
<gene>
    <name evidence="2" type="ORF">H010_06700</name>
</gene>
<evidence type="ECO:0000256" key="1">
    <source>
        <dbReference type="SAM" id="MobiDB-lite"/>
    </source>
</evidence>